<name>A0A0N7LYL4_9RHOB</name>
<accession>A0A0N7LYL4</accession>
<dbReference type="EC" id="4.6.1.1" evidence="3"/>
<protein>
    <submittedName>
        <fullName evidence="3">Adenylate cyclase 1</fullName>
        <ecNumber evidence="3">4.6.1.1</ecNumber>
    </submittedName>
</protein>
<dbReference type="GO" id="GO:0035556">
    <property type="term" value="P:intracellular signal transduction"/>
    <property type="evidence" value="ECO:0007669"/>
    <property type="project" value="InterPro"/>
</dbReference>
<evidence type="ECO:0000256" key="1">
    <source>
        <dbReference type="SAM" id="Phobius"/>
    </source>
</evidence>
<dbReference type="OrthoDB" id="9789782at2"/>
<dbReference type="GO" id="GO:0006171">
    <property type="term" value="P:cAMP biosynthetic process"/>
    <property type="evidence" value="ECO:0007669"/>
    <property type="project" value="TreeGrafter"/>
</dbReference>
<sequence length="519" mass="57282">MAVSHRIGQFLLNRPELVPVFVALGVIALPIAVWLDLTAISDQALKRQGHTLDSLMTTVRSYYAQNVISQLDGETPTKARHDHHEVEGAIPIPATLSIEIGQAIDAKGLDATYRFLSDLPFEGRDRPPLSTAESNALAQFRNGIKDDALFFAAEGNNLFQHRLTMLTPVRMGAACVACHNSHPDSPKTDWQVGDVRGLQSFTIGQPVAVNLLSFSHLLGYLIVAGSVGTIFALHQLRLARQFKTQSEELASNNEFLAGVSMKISRYLSPQVYKSIFSGEKTAEISTERKKLTVFFTDIKDFTQTSEDLQPEELTELLNEYFTEMSAIAERHGATIDKFIGDAIVGFFGDPETRGTAEDARACVAMALEMQDRLEELDVDWRKRGIDRPFRARIGINTGFCNVGNFGSSERMDYTIIGAEANLAARLEAAAEPGGIVMSYETYAHVRDMVAAEAMPPMQFKGISREIIPYAIHPGRRDVPTSELSPDGKSMTVHLERLDQTTRAQLERLLHASATGLRES</sequence>
<dbReference type="PANTHER" id="PTHR43081">
    <property type="entry name" value="ADENYLATE CYCLASE, TERMINAL-DIFFERENTIATION SPECIFIC-RELATED"/>
    <property type="match status" value="1"/>
</dbReference>
<dbReference type="PROSITE" id="PS50125">
    <property type="entry name" value="GUANYLATE_CYCLASE_2"/>
    <property type="match status" value="1"/>
</dbReference>
<dbReference type="Pfam" id="PF11845">
    <property type="entry name" value="Tll0287-like"/>
    <property type="match status" value="1"/>
</dbReference>
<keyword evidence="1" id="KW-1133">Transmembrane helix</keyword>
<dbReference type="STRING" id="928856.SAMN04488049_10998"/>
<evidence type="ECO:0000313" key="4">
    <source>
        <dbReference type="Proteomes" id="UP000052022"/>
    </source>
</evidence>
<dbReference type="AlphaFoldDB" id="A0A0N7LYL4"/>
<dbReference type="Gene3D" id="3.30.70.1230">
    <property type="entry name" value="Nucleotide cyclase"/>
    <property type="match status" value="1"/>
</dbReference>
<dbReference type="InterPro" id="IPR001054">
    <property type="entry name" value="A/G_cyclase"/>
</dbReference>
<evidence type="ECO:0000259" key="2">
    <source>
        <dbReference type="PROSITE" id="PS50125"/>
    </source>
</evidence>
<dbReference type="InterPro" id="IPR050697">
    <property type="entry name" value="Adenylyl/Guanylyl_Cyclase_3/4"/>
</dbReference>
<organism evidence="3 4">
    <name type="scientific">Tritonibacter multivorans</name>
    <dbReference type="NCBI Taxonomy" id="928856"/>
    <lineage>
        <taxon>Bacteria</taxon>
        <taxon>Pseudomonadati</taxon>
        <taxon>Pseudomonadota</taxon>
        <taxon>Alphaproteobacteria</taxon>
        <taxon>Rhodobacterales</taxon>
        <taxon>Paracoccaceae</taxon>
        <taxon>Tritonibacter</taxon>
    </lineage>
</organism>
<dbReference type="GO" id="GO:0004016">
    <property type="term" value="F:adenylate cyclase activity"/>
    <property type="evidence" value="ECO:0007669"/>
    <property type="project" value="UniProtKB-EC"/>
</dbReference>
<keyword evidence="1" id="KW-0812">Transmembrane</keyword>
<dbReference type="Pfam" id="PF00211">
    <property type="entry name" value="Guanylate_cyc"/>
    <property type="match status" value="1"/>
</dbReference>
<keyword evidence="1" id="KW-0472">Membrane</keyword>
<keyword evidence="3" id="KW-0456">Lyase</keyword>
<dbReference type="SMART" id="SM00044">
    <property type="entry name" value="CYCc"/>
    <property type="match status" value="1"/>
</dbReference>
<dbReference type="Proteomes" id="UP000052022">
    <property type="component" value="Unassembled WGS sequence"/>
</dbReference>
<gene>
    <name evidence="3" type="primary">cyaA_1</name>
    <name evidence="3" type="ORF">TRM7557_00263</name>
</gene>
<dbReference type="CDD" id="cd07302">
    <property type="entry name" value="CHD"/>
    <property type="match status" value="1"/>
</dbReference>
<evidence type="ECO:0000313" key="3">
    <source>
        <dbReference type="EMBL" id="CUH75193.1"/>
    </source>
</evidence>
<dbReference type="PANTHER" id="PTHR43081:SF18">
    <property type="entry name" value="BLL7624 PROTEIN"/>
    <property type="match status" value="1"/>
</dbReference>
<keyword evidence="4" id="KW-1185">Reference proteome</keyword>
<feature type="domain" description="Guanylate cyclase" evidence="2">
    <location>
        <begin position="292"/>
        <end position="427"/>
    </location>
</feature>
<proteinExistence type="predicted"/>
<feature type="transmembrane region" description="Helical" evidence="1">
    <location>
        <begin position="217"/>
        <end position="236"/>
    </location>
</feature>
<dbReference type="SUPFAM" id="SSF55073">
    <property type="entry name" value="Nucleotide cyclase"/>
    <property type="match status" value="1"/>
</dbReference>
<dbReference type="InterPro" id="IPR021796">
    <property type="entry name" value="Tll0287-like_dom"/>
</dbReference>
<feature type="transmembrane region" description="Helical" evidence="1">
    <location>
        <begin position="20"/>
        <end position="40"/>
    </location>
</feature>
<reference evidence="3 4" key="1">
    <citation type="submission" date="2015-09" db="EMBL/GenBank/DDBJ databases">
        <authorList>
            <consortium name="Swine Surveillance"/>
        </authorList>
    </citation>
    <scope>NUCLEOTIDE SEQUENCE [LARGE SCALE GENOMIC DNA]</scope>
    <source>
        <strain evidence="3 4">CECT 7557</strain>
    </source>
</reference>
<dbReference type="InterPro" id="IPR029787">
    <property type="entry name" value="Nucleotide_cyclase"/>
</dbReference>
<dbReference type="EMBL" id="CYSD01000012">
    <property type="protein sequence ID" value="CUH75193.1"/>
    <property type="molecule type" value="Genomic_DNA"/>
</dbReference>
<dbReference type="RefSeq" id="WP_058288419.1">
    <property type="nucleotide sequence ID" value="NZ_CYSD01000012.1"/>
</dbReference>